<gene>
    <name evidence="1" type="ORF">CMU51_15495</name>
</gene>
<organism evidence="1 2">
    <name type="scientific">Elizabethkingia anophelis</name>
    <dbReference type="NCBI Taxonomy" id="1117645"/>
    <lineage>
        <taxon>Bacteria</taxon>
        <taxon>Pseudomonadati</taxon>
        <taxon>Bacteroidota</taxon>
        <taxon>Flavobacteriia</taxon>
        <taxon>Flavobacteriales</taxon>
        <taxon>Weeksellaceae</taxon>
        <taxon>Elizabethkingia</taxon>
    </lineage>
</organism>
<dbReference type="AlphaFoldDB" id="A0AAE4T6F1"/>
<protein>
    <submittedName>
        <fullName evidence="1">Uncharacterized protein</fullName>
    </submittedName>
</protein>
<evidence type="ECO:0000313" key="1">
    <source>
        <dbReference type="EMBL" id="MDV3665454.1"/>
    </source>
</evidence>
<reference evidence="1" key="1">
    <citation type="submission" date="2023-02" db="EMBL/GenBank/DDBJ databases">
        <title>Elizabethkingia anophelis draft genomes.</title>
        <authorList>
            <person name="Nicholson A.C."/>
            <person name="Whitney A.M."/>
            <person name="Humrighouse B.W."/>
            <person name="Villarma A."/>
            <person name="Bell M."/>
            <person name="Mcquiston J."/>
        </authorList>
    </citation>
    <scope>NUCLEOTIDE SEQUENCE</scope>
    <source>
        <strain evidence="1">B4955</strain>
    </source>
</reference>
<dbReference type="EMBL" id="NWGY01000015">
    <property type="protein sequence ID" value="MDV3665454.1"/>
    <property type="molecule type" value="Genomic_DNA"/>
</dbReference>
<evidence type="ECO:0000313" key="2">
    <source>
        <dbReference type="Proteomes" id="UP001189000"/>
    </source>
</evidence>
<dbReference type="Proteomes" id="UP001189000">
    <property type="component" value="Unassembled WGS sequence"/>
</dbReference>
<sequence>MKIVSHCTDCEFSKEYQELAGNTSFVLICNFERDESLESPKNPFLIAQSNNKIKDYYTIGIPHNCPLENYEKD</sequence>
<name>A0AAE4T6F1_9FLAO</name>
<proteinExistence type="predicted"/>
<comment type="caution">
    <text evidence="1">The sequence shown here is derived from an EMBL/GenBank/DDBJ whole genome shotgun (WGS) entry which is preliminary data.</text>
</comment>
<accession>A0AAE4T6F1</accession>